<feature type="signal peptide" evidence="1">
    <location>
        <begin position="1"/>
        <end position="27"/>
    </location>
</feature>
<dbReference type="RefSeq" id="WP_067765671.1">
    <property type="nucleotide sequence ID" value="NZ_LZDS01000026.1"/>
</dbReference>
<gene>
    <name evidence="2" type="ORF">A9J31_06975</name>
</gene>
<protein>
    <submittedName>
        <fullName evidence="2">Uncharacterized protein</fullName>
    </submittedName>
</protein>
<keyword evidence="3" id="KW-1185">Reference proteome</keyword>
<reference evidence="3" key="1">
    <citation type="submission" date="2016-06" db="EMBL/GenBank/DDBJ databases">
        <authorList>
            <person name="Radolfova-Krizova L."/>
            <person name="Nemec A."/>
        </authorList>
    </citation>
    <scope>NUCLEOTIDE SEQUENCE [LARGE SCALE GENOMIC DNA]</scope>
    <source>
        <strain evidence="3">ANC 4275</strain>
    </source>
</reference>
<organism evidence="2 3">
    <name type="scientific">Acinetobacter gandensis</name>
    <dbReference type="NCBI Taxonomy" id="1443941"/>
    <lineage>
        <taxon>Bacteria</taxon>
        <taxon>Pseudomonadati</taxon>
        <taxon>Pseudomonadota</taxon>
        <taxon>Gammaproteobacteria</taxon>
        <taxon>Moraxellales</taxon>
        <taxon>Moraxellaceae</taxon>
        <taxon>Acinetobacter</taxon>
    </lineage>
</organism>
<accession>A0A1A7R7R3</accession>
<dbReference type="EMBL" id="LZDS01000026">
    <property type="protein sequence ID" value="OBX28295.1"/>
    <property type="molecule type" value="Genomic_DNA"/>
</dbReference>
<name>A0A1A7R7R3_9GAMM</name>
<feature type="chain" id="PRO_5008360604" evidence="1">
    <location>
        <begin position="28"/>
        <end position="150"/>
    </location>
</feature>
<evidence type="ECO:0000313" key="2">
    <source>
        <dbReference type="EMBL" id="OBX28295.1"/>
    </source>
</evidence>
<keyword evidence="1" id="KW-0732">Signal</keyword>
<proteinExistence type="predicted"/>
<evidence type="ECO:0000256" key="1">
    <source>
        <dbReference type="SAM" id="SignalP"/>
    </source>
</evidence>
<sequence length="150" mass="16968">MAFKLTKFTLGSVVITTFLLSACQQDAQTVAEQQQNFVCNALIEGFLNAQKLNEYKLRQILPLAAGNLQQKIYVYSAQHSNNLNLTPQQAKLRFACQQTPSRQIQIKLHDPQKADNQLETLLSIELPEPQQLKQLTAFSLAETSRPNLQR</sequence>
<dbReference type="AlphaFoldDB" id="A0A1A7R7R3"/>
<dbReference type="PROSITE" id="PS51257">
    <property type="entry name" value="PROKAR_LIPOPROTEIN"/>
    <property type="match status" value="1"/>
</dbReference>
<evidence type="ECO:0000313" key="3">
    <source>
        <dbReference type="Proteomes" id="UP000185753"/>
    </source>
</evidence>
<dbReference type="Proteomes" id="UP000185753">
    <property type="component" value="Unassembled WGS sequence"/>
</dbReference>
<comment type="caution">
    <text evidence="2">The sequence shown here is derived from an EMBL/GenBank/DDBJ whole genome shotgun (WGS) entry which is preliminary data.</text>
</comment>